<name>A0AAV0IFZ5_9ROSI</name>
<dbReference type="AlphaFoldDB" id="A0AAV0IFZ5"/>
<keyword evidence="3" id="KW-1185">Reference proteome</keyword>
<proteinExistence type="predicted"/>
<comment type="caution">
    <text evidence="2">The sequence shown here is derived from an EMBL/GenBank/DDBJ whole genome shotgun (WGS) entry which is preliminary data.</text>
</comment>
<reference evidence="2" key="1">
    <citation type="submission" date="2022-08" db="EMBL/GenBank/DDBJ databases">
        <authorList>
            <person name="Gutierrez-Valencia J."/>
        </authorList>
    </citation>
    <scope>NUCLEOTIDE SEQUENCE</scope>
</reference>
<feature type="region of interest" description="Disordered" evidence="1">
    <location>
        <begin position="1"/>
        <end position="50"/>
    </location>
</feature>
<feature type="compositionally biased region" description="Basic residues" evidence="1">
    <location>
        <begin position="26"/>
        <end position="36"/>
    </location>
</feature>
<evidence type="ECO:0000313" key="3">
    <source>
        <dbReference type="Proteomes" id="UP001154282"/>
    </source>
</evidence>
<dbReference type="EMBL" id="CAMGYJ010000003">
    <property type="protein sequence ID" value="CAI0396526.1"/>
    <property type="molecule type" value="Genomic_DNA"/>
</dbReference>
<evidence type="ECO:0000256" key="1">
    <source>
        <dbReference type="SAM" id="MobiDB-lite"/>
    </source>
</evidence>
<evidence type="ECO:0000313" key="2">
    <source>
        <dbReference type="EMBL" id="CAI0396526.1"/>
    </source>
</evidence>
<accession>A0AAV0IFZ5</accession>
<protein>
    <submittedName>
        <fullName evidence="2">Uncharacterized protein</fullName>
    </submittedName>
</protein>
<dbReference type="Proteomes" id="UP001154282">
    <property type="component" value="Unassembled WGS sequence"/>
</dbReference>
<organism evidence="2 3">
    <name type="scientific">Linum tenue</name>
    <dbReference type="NCBI Taxonomy" id="586396"/>
    <lineage>
        <taxon>Eukaryota</taxon>
        <taxon>Viridiplantae</taxon>
        <taxon>Streptophyta</taxon>
        <taxon>Embryophyta</taxon>
        <taxon>Tracheophyta</taxon>
        <taxon>Spermatophyta</taxon>
        <taxon>Magnoliopsida</taxon>
        <taxon>eudicotyledons</taxon>
        <taxon>Gunneridae</taxon>
        <taxon>Pentapetalae</taxon>
        <taxon>rosids</taxon>
        <taxon>fabids</taxon>
        <taxon>Malpighiales</taxon>
        <taxon>Linaceae</taxon>
        <taxon>Linum</taxon>
    </lineage>
</organism>
<gene>
    <name evidence="2" type="ORF">LITE_LOCUS9168</name>
</gene>
<sequence length="118" mass="14014">MQVRCIHQFQRNRRQANFPKPPLRSHERRKTRPHLQGRRESQTRRQNLAHAHRCDREILVVRRDLLPELRGFGLVPRRACQDFGVLAQIRAEGGAGVLRRGDTFPCEEPERKLRRCVY</sequence>